<dbReference type="SUPFAM" id="SSF88659">
    <property type="entry name" value="Sigma3 and sigma4 domains of RNA polymerase sigma factors"/>
    <property type="match status" value="1"/>
</dbReference>
<evidence type="ECO:0000313" key="8">
    <source>
        <dbReference type="Proteomes" id="UP000295645"/>
    </source>
</evidence>
<evidence type="ECO:0000313" key="7">
    <source>
        <dbReference type="EMBL" id="TCV94096.1"/>
    </source>
</evidence>
<dbReference type="EMBL" id="SMCS01000004">
    <property type="protein sequence ID" value="TCV94096.1"/>
    <property type="molecule type" value="Genomic_DNA"/>
</dbReference>
<dbReference type="SUPFAM" id="SSF88946">
    <property type="entry name" value="Sigma2 domain of RNA polymerase sigma factors"/>
    <property type="match status" value="1"/>
</dbReference>
<keyword evidence="2" id="KW-0805">Transcription regulation</keyword>
<dbReference type="AlphaFoldDB" id="A0A4R3YP42"/>
<keyword evidence="3" id="KW-0731">Sigma factor</keyword>
<feature type="domain" description="RNA polymerase sigma-70 region 2" evidence="5">
    <location>
        <begin position="33"/>
        <end position="98"/>
    </location>
</feature>
<comment type="similarity">
    <text evidence="1">Belongs to the sigma-70 factor family. ECF subfamily.</text>
</comment>
<evidence type="ECO:0000259" key="6">
    <source>
        <dbReference type="Pfam" id="PF08281"/>
    </source>
</evidence>
<accession>A0A4R3YP42</accession>
<dbReference type="GO" id="GO:0006352">
    <property type="term" value="P:DNA-templated transcription initiation"/>
    <property type="evidence" value="ECO:0007669"/>
    <property type="project" value="InterPro"/>
</dbReference>
<name>A0A4R3YP42_9GAMM</name>
<dbReference type="PANTHER" id="PTHR43133:SF63">
    <property type="entry name" value="RNA POLYMERASE SIGMA FACTOR FECI-RELATED"/>
    <property type="match status" value="1"/>
</dbReference>
<feature type="domain" description="RNA polymerase sigma factor 70 region 4 type 2" evidence="6">
    <location>
        <begin position="131"/>
        <end position="181"/>
    </location>
</feature>
<dbReference type="InterPro" id="IPR013324">
    <property type="entry name" value="RNA_pol_sigma_r3/r4-like"/>
</dbReference>
<dbReference type="InterPro" id="IPR039425">
    <property type="entry name" value="RNA_pol_sigma-70-like"/>
</dbReference>
<dbReference type="InterPro" id="IPR013325">
    <property type="entry name" value="RNA_pol_sigma_r2"/>
</dbReference>
<proteinExistence type="inferred from homology"/>
<evidence type="ECO:0000256" key="3">
    <source>
        <dbReference type="ARBA" id="ARBA00023082"/>
    </source>
</evidence>
<protein>
    <submittedName>
        <fullName evidence="7">RNA polymerase sigma-70 factor (ECF subfamily)</fullName>
    </submittedName>
</protein>
<dbReference type="InterPro" id="IPR014284">
    <property type="entry name" value="RNA_pol_sigma-70_dom"/>
</dbReference>
<evidence type="ECO:0000256" key="2">
    <source>
        <dbReference type="ARBA" id="ARBA00023015"/>
    </source>
</evidence>
<dbReference type="Pfam" id="PF04542">
    <property type="entry name" value="Sigma70_r2"/>
    <property type="match status" value="1"/>
</dbReference>
<sequence>MLNPESMDNRHVSDDVPIDAQAPTDRAARVAKLFDEHNRSLVAFLQCRLNSRADAQEVAQEVYVRMLSLDENVRVDSPKALMFRIASNLAVDGIRKHAVRNNAPVDPDTDDWHRPPIPERHTDAIQQWGVIEEALRELPPKTRRAFVMHMIEGREFGTVAQVMNLSERMVRYHVSNALAHCRARCNRAETP</sequence>
<dbReference type="GO" id="GO:0016987">
    <property type="term" value="F:sigma factor activity"/>
    <property type="evidence" value="ECO:0007669"/>
    <property type="project" value="UniProtKB-KW"/>
</dbReference>
<keyword evidence="8" id="KW-1185">Reference proteome</keyword>
<organism evidence="7 8">
    <name type="scientific">Luteibacter rhizovicinus</name>
    <dbReference type="NCBI Taxonomy" id="242606"/>
    <lineage>
        <taxon>Bacteria</taxon>
        <taxon>Pseudomonadati</taxon>
        <taxon>Pseudomonadota</taxon>
        <taxon>Gammaproteobacteria</taxon>
        <taxon>Lysobacterales</taxon>
        <taxon>Rhodanobacteraceae</taxon>
        <taxon>Luteibacter</taxon>
    </lineage>
</organism>
<evidence type="ECO:0000256" key="1">
    <source>
        <dbReference type="ARBA" id="ARBA00010641"/>
    </source>
</evidence>
<dbReference type="GO" id="GO:0003677">
    <property type="term" value="F:DNA binding"/>
    <property type="evidence" value="ECO:0007669"/>
    <property type="project" value="InterPro"/>
</dbReference>
<evidence type="ECO:0000259" key="5">
    <source>
        <dbReference type="Pfam" id="PF04542"/>
    </source>
</evidence>
<reference evidence="7 8" key="1">
    <citation type="submission" date="2019-03" db="EMBL/GenBank/DDBJ databases">
        <title>Above-ground endophytic microbial communities from plants in different locations in the United States.</title>
        <authorList>
            <person name="Frank C."/>
        </authorList>
    </citation>
    <scope>NUCLEOTIDE SEQUENCE [LARGE SCALE GENOMIC DNA]</scope>
    <source>
        <strain evidence="7 8">LP_13_YM</strain>
    </source>
</reference>
<dbReference type="InterPro" id="IPR036388">
    <property type="entry name" value="WH-like_DNA-bd_sf"/>
</dbReference>
<dbReference type="InterPro" id="IPR007627">
    <property type="entry name" value="RNA_pol_sigma70_r2"/>
</dbReference>
<keyword evidence="4" id="KW-0804">Transcription</keyword>
<dbReference type="Gene3D" id="1.10.10.10">
    <property type="entry name" value="Winged helix-like DNA-binding domain superfamily/Winged helix DNA-binding domain"/>
    <property type="match status" value="1"/>
</dbReference>
<evidence type="ECO:0000256" key="4">
    <source>
        <dbReference type="ARBA" id="ARBA00023163"/>
    </source>
</evidence>
<gene>
    <name evidence="7" type="ORF">EC912_104293</name>
</gene>
<dbReference type="InterPro" id="IPR013249">
    <property type="entry name" value="RNA_pol_sigma70_r4_t2"/>
</dbReference>
<dbReference type="Proteomes" id="UP000295645">
    <property type="component" value="Unassembled WGS sequence"/>
</dbReference>
<dbReference type="NCBIfam" id="TIGR02937">
    <property type="entry name" value="sigma70-ECF"/>
    <property type="match status" value="1"/>
</dbReference>
<dbReference type="Pfam" id="PF08281">
    <property type="entry name" value="Sigma70_r4_2"/>
    <property type="match status" value="1"/>
</dbReference>
<comment type="caution">
    <text evidence="7">The sequence shown here is derived from an EMBL/GenBank/DDBJ whole genome shotgun (WGS) entry which is preliminary data.</text>
</comment>
<dbReference type="PANTHER" id="PTHR43133">
    <property type="entry name" value="RNA POLYMERASE ECF-TYPE SIGMA FACTO"/>
    <property type="match status" value="1"/>
</dbReference>
<dbReference type="Gene3D" id="1.10.1740.10">
    <property type="match status" value="1"/>
</dbReference>